<organism evidence="1 2">
    <name type="scientific">Microctonus aethiopoides</name>
    <dbReference type="NCBI Taxonomy" id="144406"/>
    <lineage>
        <taxon>Eukaryota</taxon>
        <taxon>Metazoa</taxon>
        <taxon>Ecdysozoa</taxon>
        <taxon>Arthropoda</taxon>
        <taxon>Hexapoda</taxon>
        <taxon>Insecta</taxon>
        <taxon>Pterygota</taxon>
        <taxon>Neoptera</taxon>
        <taxon>Endopterygota</taxon>
        <taxon>Hymenoptera</taxon>
        <taxon>Apocrita</taxon>
        <taxon>Ichneumonoidea</taxon>
        <taxon>Braconidae</taxon>
        <taxon>Euphorinae</taxon>
        <taxon>Microctonus</taxon>
    </lineage>
</organism>
<reference evidence="1" key="2">
    <citation type="submission" date="2023-03" db="EMBL/GenBank/DDBJ databases">
        <authorList>
            <person name="Inwood S.N."/>
            <person name="Skelly J.G."/>
            <person name="Guhlin J."/>
            <person name="Harrop T.W.R."/>
            <person name="Goldson S.G."/>
            <person name="Dearden P.K."/>
        </authorList>
    </citation>
    <scope>NUCLEOTIDE SEQUENCE</scope>
    <source>
        <strain evidence="1">Irish</strain>
        <tissue evidence="1">Whole body</tissue>
    </source>
</reference>
<keyword evidence="2" id="KW-1185">Reference proteome</keyword>
<dbReference type="AlphaFoldDB" id="A0AA39C9P8"/>
<protein>
    <submittedName>
        <fullName evidence="1">Uncharacterized protein</fullName>
    </submittedName>
</protein>
<gene>
    <name evidence="1" type="ORF">PV328_007685</name>
</gene>
<proteinExistence type="predicted"/>
<evidence type="ECO:0000313" key="1">
    <source>
        <dbReference type="EMBL" id="KAK0160257.1"/>
    </source>
</evidence>
<evidence type="ECO:0000313" key="2">
    <source>
        <dbReference type="Proteomes" id="UP001168990"/>
    </source>
</evidence>
<dbReference type="Proteomes" id="UP001168990">
    <property type="component" value="Unassembled WGS sequence"/>
</dbReference>
<name>A0AA39C9P8_9HYME</name>
<comment type="caution">
    <text evidence="1">The sequence shown here is derived from an EMBL/GenBank/DDBJ whole genome shotgun (WGS) entry which is preliminary data.</text>
</comment>
<dbReference type="EMBL" id="JAQQBS010001423">
    <property type="protein sequence ID" value="KAK0160257.1"/>
    <property type="molecule type" value="Genomic_DNA"/>
</dbReference>
<sequence>MNSNQTERSVKRKSMEKGVTWNLESDIIRRVPCDDLGRTRTVKSPWLVGAREIMHGIRNSIFSAVNSSGLGKHSLPAMAQCCIPSSDQRLLSVLAQCRKPSLGPSYHPDFN</sequence>
<accession>A0AA39C9P8</accession>
<reference evidence="1" key="1">
    <citation type="journal article" date="2023" name="bioRxiv">
        <title>Scaffold-level genome assemblies of two parasitoid biocontrol wasps reveal the parthenogenesis mechanism and an associated novel virus.</title>
        <authorList>
            <person name="Inwood S."/>
            <person name="Skelly J."/>
            <person name="Guhlin J."/>
            <person name="Harrop T."/>
            <person name="Goldson S."/>
            <person name="Dearden P."/>
        </authorList>
    </citation>
    <scope>NUCLEOTIDE SEQUENCE</scope>
    <source>
        <strain evidence="1">Irish</strain>
        <tissue evidence="1">Whole body</tissue>
    </source>
</reference>